<evidence type="ECO:0000256" key="2">
    <source>
        <dbReference type="ARBA" id="ARBA00022475"/>
    </source>
</evidence>
<dbReference type="PRINTS" id="PR00237">
    <property type="entry name" value="GPCRRHODOPSN"/>
</dbReference>
<evidence type="ECO:0000256" key="9">
    <source>
        <dbReference type="ARBA" id="ARBA00023170"/>
    </source>
</evidence>
<dbReference type="PROSITE" id="PS50262">
    <property type="entry name" value="G_PROTEIN_RECEP_F1_2"/>
    <property type="match status" value="1"/>
</dbReference>
<dbReference type="PANTHER" id="PTHR24238:SF75">
    <property type="entry name" value="CHOLECYSTOKININ-LIKE RECEPTOR AT 17D1-RELATED"/>
    <property type="match status" value="1"/>
</dbReference>
<feature type="compositionally biased region" description="Polar residues" evidence="13">
    <location>
        <begin position="11"/>
        <end position="20"/>
    </location>
</feature>
<keyword evidence="10" id="KW-0325">Glycoprotein</keyword>
<name>A0ABQ7T6F6_PHRPL</name>
<accession>A0ABQ7T6F6</accession>
<gene>
    <name evidence="16" type="ORF">JD844_033833</name>
</gene>
<keyword evidence="5" id="KW-0297">G-protein coupled receptor</keyword>
<sequence length="200" mass="21703">MTPLTHKEPYLSSSAQQNGGTEPLAPCAEEEGDGCYIQVPNPAGGAMELSVVTATATTGEQGTKQDRARINSSEAKLLAKKRVIRMLVVIVVVFFVCWLPIYGANTWRAFDAEAAQRALAGTPISFIHLFSYTSACINPFIYCFMNKRFRKAFAATFSCCPRGACRTGPPRHRTHDEELTATGPSLSKFSYTTVSSVGPP</sequence>
<proteinExistence type="predicted"/>
<dbReference type="PRINTS" id="PR01822">
    <property type="entry name" value="CCYSTOKININR"/>
</dbReference>
<keyword evidence="17" id="KW-1185">Reference proteome</keyword>
<keyword evidence="11" id="KW-0807">Transducer</keyword>
<feature type="domain" description="G-protein coupled receptors family 1 profile" evidence="15">
    <location>
        <begin position="1"/>
        <end position="142"/>
    </location>
</feature>
<evidence type="ECO:0000256" key="5">
    <source>
        <dbReference type="ARBA" id="ARBA00023040"/>
    </source>
</evidence>
<evidence type="ECO:0000256" key="11">
    <source>
        <dbReference type="ARBA" id="ARBA00023224"/>
    </source>
</evidence>
<evidence type="ECO:0000256" key="8">
    <source>
        <dbReference type="ARBA" id="ARBA00023157"/>
    </source>
</evidence>
<evidence type="ECO:0000313" key="17">
    <source>
        <dbReference type="Proteomes" id="UP000826234"/>
    </source>
</evidence>
<evidence type="ECO:0000259" key="15">
    <source>
        <dbReference type="PROSITE" id="PS50262"/>
    </source>
</evidence>
<organism evidence="16 17">
    <name type="scientific">Phrynosoma platyrhinos</name>
    <name type="common">Desert horned lizard</name>
    <dbReference type="NCBI Taxonomy" id="52577"/>
    <lineage>
        <taxon>Eukaryota</taxon>
        <taxon>Metazoa</taxon>
        <taxon>Chordata</taxon>
        <taxon>Craniata</taxon>
        <taxon>Vertebrata</taxon>
        <taxon>Euteleostomi</taxon>
        <taxon>Lepidosauria</taxon>
        <taxon>Squamata</taxon>
        <taxon>Bifurcata</taxon>
        <taxon>Unidentata</taxon>
        <taxon>Episquamata</taxon>
        <taxon>Toxicofera</taxon>
        <taxon>Iguania</taxon>
        <taxon>Phrynosomatidae</taxon>
        <taxon>Phrynosomatinae</taxon>
        <taxon>Phrynosoma</taxon>
    </lineage>
</organism>
<feature type="transmembrane region" description="Helical" evidence="14">
    <location>
        <begin position="124"/>
        <end position="144"/>
    </location>
</feature>
<evidence type="ECO:0000256" key="12">
    <source>
        <dbReference type="ARBA" id="ARBA00023288"/>
    </source>
</evidence>
<keyword evidence="8" id="KW-1015">Disulfide bond</keyword>
<keyword evidence="3 14" id="KW-0812">Transmembrane</keyword>
<feature type="transmembrane region" description="Helical" evidence="14">
    <location>
        <begin position="83"/>
        <end position="104"/>
    </location>
</feature>
<dbReference type="Gene3D" id="1.20.1070.10">
    <property type="entry name" value="Rhodopsin 7-helix transmembrane proteins"/>
    <property type="match status" value="1"/>
</dbReference>
<keyword evidence="4 14" id="KW-1133">Transmembrane helix</keyword>
<keyword evidence="12" id="KW-0449">Lipoprotein</keyword>
<evidence type="ECO:0000256" key="10">
    <source>
        <dbReference type="ARBA" id="ARBA00023180"/>
    </source>
</evidence>
<evidence type="ECO:0000256" key="3">
    <source>
        <dbReference type="ARBA" id="ARBA00022692"/>
    </source>
</evidence>
<protein>
    <recommendedName>
        <fullName evidence="15">G-protein coupled receptors family 1 profile domain-containing protein</fullName>
    </recommendedName>
</protein>
<evidence type="ECO:0000256" key="7">
    <source>
        <dbReference type="ARBA" id="ARBA00023139"/>
    </source>
</evidence>
<keyword evidence="7" id="KW-0564">Palmitate</keyword>
<evidence type="ECO:0000256" key="1">
    <source>
        <dbReference type="ARBA" id="ARBA00004651"/>
    </source>
</evidence>
<dbReference type="InterPro" id="IPR017452">
    <property type="entry name" value="GPCR_Rhodpsn_7TM"/>
</dbReference>
<keyword evidence="2" id="KW-1003">Cell membrane</keyword>
<dbReference type="SUPFAM" id="SSF81321">
    <property type="entry name" value="Family A G protein-coupled receptor-like"/>
    <property type="match status" value="1"/>
</dbReference>
<keyword evidence="9" id="KW-0675">Receptor</keyword>
<comment type="caution">
    <text evidence="16">The sequence shown here is derived from an EMBL/GenBank/DDBJ whole genome shotgun (WGS) entry which is preliminary data.</text>
</comment>
<comment type="subcellular location">
    <subcellularLocation>
        <location evidence="1">Cell membrane</location>
        <topology evidence="1">Multi-pass membrane protein</topology>
    </subcellularLocation>
</comment>
<keyword evidence="6 14" id="KW-0472">Membrane</keyword>
<reference evidence="16 17" key="1">
    <citation type="journal article" date="2022" name="Gigascience">
        <title>A chromosome-level genome assembly and annotation of the desert horned lizard, Phrynosoma platyrhinos, provides insight into chromosomal rearrangements among reptiles.</title>
        <authorList>
            <person name="Koochekian N."/>
            <person name="Ascanio A."/>
            <person name="Farleigh K."/>
            <person name="Card D.C."/>
            <person name="Schield D.R."/>
            <person name="Castoe T.A."/>
            <person name="Jezkova T."/>
        </authorList>
    </citation>
    <scope>NUCLEOTIDE SEQUENCE [LARGE SCALE GENOMIC DNA]</scope>
    <source>
        <strain evidence="16">NK-2021</strain>
    </source>
</reference>
<dbReference type="Pfam" id="PF00001">
    <property type="entry name" value="7tm_1"/>
    <property type="match status" value="1"/>
</dbReference>
<evidence type="ECO:0000313" key="16">
    <source>
        <dbReference type="EMBL" id="KAH0625319.1"/>
    </source>
</evidence>
<dbReference type="EMBL" id="JAIPUX010001232">
    <property type="protein sequence ID" value="KAH0625319.1"/>
    <property type="molecule type" value="Genomic_DNA"/>
</dbReference>
<dbReference type="InterPro" id="IPR009126">
    <property type="entry name" value="Cholcskin_rcpt"/>
</dbReference>
<evidence type="ECO:0000256" key="6">
    <source>
        <dbReference type="ARBA" id="ARBA00023136"/>
    </source>
</evidence>
<feature type="region of interest" description="Disordered" evidence="13">
    <location>
        <begin position="1"/>
        <end position="25"/>
    </location>
</feature>
<dbReference type="InterPro" id="IPR000276">
    <property type="entry name" value="GPCR_Rhodpsn"/>
</dbReference>
<dbReference type="PANTHER" id="PTHR24238">
    <property type="entry name" value="G-PROTEIN COUPLED RECEPTOR"/>
    <property type="match status" value="1"/>
</dbReference>
<dbReference type="Proteomes" id="UP000826234">
    <property type="component" value="Unassembled WGS sequence"/>
</dbReference>
<evidence type="ECO:0000256" key="4">
    <source>
        <dbReference type="ARBA" id="ARBA00022989"/>
    </source>
</evidence>
<evidence type="ECO:0000256" key="13">
    <source>
        <dbReference type="SAM" id="MobiDB-lite"/>
    </source>
</evidence>
<evidence type="ECO:0000256" key="14">
    <source>
        <dbReference type="SAM" id="Phobius"/>
    </source>
</evidence>